<dbReference type="EMBL" id="BARW01016890">
    <property type="protein sequence ID" value="GAI96346.1"/>
    <property type="molecule type" value="Genomic_DNA"/>
</dbReference>
<evidence type="ECO:0000313" key="1">
    <source>
        <dbReference type="EMBL" id="GAI96346.1"/>
    </source>
</evidence>
<dbReference type="AlphaFoldDB" id="X1TY89"/>
<organism evidence="1">
    <name type="scientific">marine sediment metagenome</name>
    <dbReference type="NCBI Taxonomy" id="412755"/>
    <lineage>
        <taxon>unclassified sequences</taxon>
        <taxon>metagenomes</taxon>
        <taxon>ecological metagenomes</taxon>
    </lineage>
</organism>
<protein>
    <submittedName>
        <fullName evidence="1">Uncharacterized protein</fullName>
    </submittedName>
</protein>
<comment type="caution">
    <text evidence="1">The sequence shown here is derived from an EMBL/GenBank/DDBJ whole genome shotgun (WGS) entry which is preliminary data.</text>
</comment>
<sequence>MLNEKTNLIKSYSKSIKTNFLEIGKVLIEIRDKELWNEKYKSFTNYLESEEFDFHRVTAYRMMDVYSEYGNNIELVNKLGVGKLIELTYVANKEQREEITKKAIEKDLSQKEIREEVKKVREEDLYK</sequence>
<accession>X1TY89</accession>
<feature type="non-terminal residue" evidence="1">
    <location>
        <position position="127"/>
    </location>
</feature>
<name>X1TY89_9ZZZZ</name>
<dbReference type="InterPro" id="IPR021451">
    <property type="entry name" value="DUF3102"/>
</dbReference>
<proteinExistence type="predicted"/>
<dbReference type="Pfam" id="PF11300">
    <property type="entry name" value="DUF3102"/>
    <property type="match status" value="1"/>
</dbReference>
<gene>
    <name evidence="1" type="ORF">S12H4_29302</name>
</gene>
<reference evidence="1" key="1">
    <citation type="journal article" date="2014" name="Front. Microbiol.">
        <title>High frequency of phylogenetically diverse reductive dehalogenase-homologous genes in deep subseafloor sedimentary metagenomes.</title>
        <authorList>
            <person name="Kawai M."/>
            <person name="Futagami T."/>
            <person name="Toyoda A."/>
            <person name="Takaki Y."/>
            <person name="Nishi S."/>
            <person name="Hori S."/>
            <person name="Arai W."/>
            <person name="Tsubouchi T."/>
            <person name="Morono Y."/>
            <person name="Uchiyama I."/>
            <person name="Ito T."/>
            <person name="Fujiyama A."/>
            <person name="Inagaki F."/>
            <person name="Takami H."/>
        </authorList>
    </citation>
    <scope>NUCLEOTIDE SEQUENCE</scope>
    <source>
        <strain evidence="1">Expedition CK06-06</strain>
    </source>
</reference>